<gene>
    <name evidence="2" type="ORF">OSTQU699_LOCUS1739</name>
</gene>
<accession>A0A8S1IQ11</accession>
<dbReference type="InterPro" id="IPR032396">
    <property type="entry name" value="SAS-6_N"/>
</dbReference>
<dbReference type="AlphaFoldDB" id="A0A8S1IQ11"/>
<dbReference type="PANTHER" id="PTHR34230">
    <property type="entry name" value="ASSEMBLY ABNORMAL PROTEIN 6, PUTATIVE-RELATED"/>
    <property type="match status" value="1"/>
</dbReference>
<dbReference type="Proteomes" id="UP000708148">
    <property type="component" value="Unassembled WGS sequence"/>
</dbReference>
<dbReference type="OrthoDB" id="49058at2759"/>
<evidence type="ECO:0000313" key="3">
    <source>
        <dbReference type="Proteomes" id="UP000708148"/>
    </source>
</evidence>
<dbReference type="Gene3D" id="2.170.210.20">
    <property type="entry name" value="Spindle assembly abnormal protein 6, N-terminal domain"/>
    <property type="match status" value="1"/>
</dbReference>
<dbReference type="PANTHER" id="PTHR34230:SF2">
    <property type="entry name" value="SPINDLE ASSEMBLY ABNORMAL PROTEIN 6 N-TERMINAL DOMAIN-CONTAINING PROTEIN"/>
    <property type="match status" value="1"/>
</dbReference>
<feature type="domain" description="Spindle assembly abnormal protein 6 N-terminal" evidence="1">
    <location>
        <begin position="7"/>
        <end position="138"/>
    </location>
</feature>
<dbReference type="Pfam" id="PF16531">
    <property type="entry name" value="SAS-6_N"/>
    <property type="match status" value="1"/>
</dbReference>
<comment type="caution">
    <text evidence="2">The sequence shown here is derived from an EMBL/GenBank/DDBJ whole genome shotgun (WGS) entry which is preliminary data.</text>
</comment>
<reference evidence="2" key="1">
    <citation type="submission" date="2020-12" db="EMBL/GenBank/DDBJ databases">
        <authorList>
            <person name="Iha C."/>
        </authorList>
    </citation>
    <scope>NUCLEOTIDE SEQUENCE</scope>
</reference>
<dbReference type="CDD" id="cd10142">
    <property type="entry name" value="HD_SAS6_N"/>
    <property type="match status" value="1"/>
</dbReference>
<dbReference type="InterPro" id="IPR038558">
    <property type="entry name" value="SAS-6_N_sf"/>
</dbReference>
<evidence type="ECO:0000259" key="1">
    <source>
        <dbReference type="Pfam" id="PF16531"/>
    </source>
</evidence>
<dbReference type="EMBL" id="CAJHUC010000470">
    <property type="protein sequence ID" value="CAD7696378.1"/>
    <property type="molecule type" value="Genomic_DNA"/>
</dbReference>
<protein>
    <recommendedName>
        <fullName evidence="1">Spindle assembly abnormal protein 6 N-terminal domain-containing protein</fullName>
    </recommendedName>
</protein>
<feature type="non-terminal residue" evidence="2">
    <location>
        <position position="1"/>
    </location>
</feature>
<feature type="non-terminal residue" evidence="2">
    <location>
        <position position="174"/>
    </location>
</feature>
<name>A0A8S1IQ11_9CHLO</name>
<evidence type="ECO:0000313" key="2">
    <source>
        <dbReference type="EMBL" id="CAD7696378.1"/>
    </source>
</evidence>
<sequence>DGHRLYVEREVPLEVRAYDGANFPTEVGSVESLQVKVLVAGEIKRPESIKIEITSENNLFFHYVHEMNKEGFAEMAEAQRLVIDFAEYGSLLVRLIASCLKEPQAFLGVMVFTRDKAARLDFIQNMEHKFVELLSLKFVASPDEVVRRCLTYRYNNAKSKLAILQAKMADVNAL</sequence>
<proteinExistence type="predicted"/>
<keyword evidence="3" id="KW-1185">Reference proteome</keyword>
<organism evidence="2 3">
    <name type="scientific">Ostreobium quekettii</name>
    <dbReference type="NCBI Taxonomy" id="121088"/>
    <lineage>
        <taxon>Eukaryota</taxon>
        <taxon>Viridiplantae</taxon>
        <taxon>Chlorophyta</taxon>
        <taxon>core chlorophytes</taxon>
        <taxon>Ulvophyceae</taxon>
        <taxon>TCBD clade</taxon>
        <taxon>Bryopsidales</taxon>
        <taxon>Ostreobineae</taxon>
        <taxon>Ostreobiaceae</taxon>
        <taxon>Ostreobium</taxon>
    </lineage>
</organism>